<protein>
    <recommendedName>
        <fullName evidence="5">Competence protein CoiA-like family protein</fullName>
    </recommendedName>
</protein>
<evidence type="ECO:0000256" key="2">
    <source>
        <dbReference type="SAM" id="MobiDB-lite"/>
    </source>
</evidence>
<proteinExistence type="predicted"/>
<evidence type="ECO:0000313" key="3">
    <source>
        <dbReference type="EMBL" id="MFD1040829.1"/>
    </source>
</evidence>
<feature type="coiled-coil region" evidence="1">
    <location>
        <begin position="234"/>
        <end position="261"/>
    </location>
</feature>
<name>A0ABW3LU16_9GAMM</name>
<dbReference type="RefSeq" id="WP_162376317.1">
    <property type="nucleotide sequence ID" value="NZ_JBHTKN010000001.1"/>
</dbReference>
<feature type="region of interest" description="Disordered" evidence="2">
    <location>
        <begin position="527"/>
        <end position="549"/>
    </location>
</feature>
<sequence>MRQAQPDNAATLRVPFGLRDGRMWSPRQVANGLACGCTCPACGSPLQARNQGTKRRAYFAHHSDHTCSGAYESAIHRMAKQLICERPRLTLPAWNGTEDMPNPPTATDVRGGKLLGHRVDYPSRTVQLRKARAEASIADYRPDVLAEDEDGELLIEIRVSHAVTDLKTRNVQSEGRRMVEIDLSGVTAQQAEDPAVFEALVLDTPRNRSWISCPPATEAWRAARDALAVRLAARNRKIADNQERRNELARLKAQKEQEREIWLDQKKAELREPHVDDLRYLLRVTRPESITEKYAALQQRDEGKADTLLAMIPEILHPVLRSSGGPAWAYQAHYLLWQAAMYLHFIDGKPVGHPVSRMELGRWLRATYGVDPTLWRLFMTQWQGRKEAQRLGRKKWSLFVWYFTEAENRAIPNFFKCVDGFVTRLVGTGVLELDPEPGGDLVVAATPGDGSPTRDRKLLPTPPHIDPLLATGVDSYIDRWISHSKLGVGIVRERVAKGSPTYRVWFNDARWRTVWLGNPESGEWKLLGERDTSDQAPSFPDLGGPQSGR</sequence>
<evidence type="ECO:0000256" key="1">
    <source>
        <dbReference type="SAM" id="Coils"/>
    </source>
</evidence>
<dbReference type="Proteomes" id="UP001597033">
    <property type="component" value="Unassembled WGS sequence"/>
</dbReference>
<keyword evidence="4" id="KW-1185">Reference proteome</keyword>
<dbReference type="EMBL" id="JBHTKN010000001">
    <property type="protein sequence ID" value="MFD1040829.1"/>
    <property type="molecule type" value="Genomic_DNA"/>
</dbReference>
<keyword evidence="1" id="KW-0175">Coiled coil</keyword>
<gene>
    <name evidence="3" type="ORF">ACFQ2N_00510</name>
</gene>
<accession>A0ABW3LU16</accession>
<comment type="caution">
    <text evidence="3">The sequence shown here is derived from an EMBL/GenBank/DDBJ whole genome shotgun (WGS) entry which is preliminary data.</text>
</comment>
<evidence type="ECO:0000313" key="4">
    <source>
        <dbReference type="Proteomes" id="UP001597033"/>
    </source>
</evidence>
<evidence type="ECO:0008006" key="5">
    <source>
        <dbReference type="Google" id="ProtNLM"/>
    </source>
</evidence>
<organism evidence="3 4">
    <name type="scientific">Pseudoxanthomonas kaohsiungensis</name>
    <dbReference type="NCBI Taxonomy" id="283923"/>
    <lineage>
        <taxon>Bacteria</taxon>
        <taxon>Pseudomonadati</taxon>
        <taxon>Pseudomonadota</taxon>
        <taxon>Gammaproteobacteria</taxon>
        <taxon>Lysobacterales</taxon>
        <taxon>Lysobacteraceae</taxon>
        <taxon>Pseudoxanthomonas</taxon>
    </lineage>
</organism>
<reference evidence="4" key="1">
    <citation type="journal article" date="2019" name="Int. J. Syst. Evol. Microbiol.">
        <title>The Global Catalogue of Microorganisms (GCM) 10K type strain sequencing project: providing services to taxonomists for standard genome sequencing and annotation.</title>
        <authorList>
            <consortium name="The Broad Institute Genomics Platform"/>
            <consortium name="The Broad Institute Genome Sequencing Center for Infectious Disease"/>
            <person name="Wu L."/>
            <person name="Ma J."/>
        </authorList>
    </citation>
    <scope>NUCLEOTIDE SEQUENCE [LARGE SCALE GENOMIC DNA]</scope>
    <source>
        <strain evidence="4">CCUG 55854</strain>
    </source>
</reference>